<keyword evidence="3" id="KW-1185">Reference proteome</keyword>
<evidence type="ECO:0000313" key="3">
    <source>
        <dbReference type="Proteomes" id="UP000821866"/>
    </source>
</evidence>
<name>A0A9J6CUC8_RHIMP</name>
<accession>A0A9J6CUC8</accession>
<gene>
    <name evidence="2" type="ORF">HPB51_029381</name>
</gene>
<dbReference type="Proteomes" id="UP000821866">
    <property type="component" value="Unassembled WGS sequence"/>
</dbReference>
<feature type="compositionally biased region" description="Basic and acidic residues" evidence="1">
    <location>
        <begin position="148"/>
        <end position="160"/>
    </location>
</feature>
<reference evidence="2" key="1">
    <citation type="journal article" date="2020" name="Cell">
        <title>Large-Scale Comparative Analyses of Tick Genomes Elucidate Their Genetic Diversity and Vector Capacities.</title>
        <authorList>
            <consortium name="Tick Genome and Microbiome Consortium (TIGMIC)"/>
            <person name="Jia N."/>
            <person name="Wang J."/>
            <person name="Shi W."/>
            <person name="Du L."/>
            <person name="Sun Y."/>
            <person name="Zhan W."/>
            <person name="Jiang J.F."/>
            <person name="Wang Q."/>
            <person name="Zhang B."/>
            <person name="Ji P."/>
            <person name="Bell-Sakyi L."/>
            <person name="Cui X.M."/>
            <person name="Yuan T.T."/>
            <person name="Jiang B.G."/>
            <person name="Yang W.F."/>
            <person name="Lam T.T."/>
            <person name="Chang Q.C."/>
            <person name="Ding S.J."/>
            <person name="Wang X.J."/>
            <person name="Zhu J.G."/>
            <person name="Ruan X.D."/>
            <person name="Zhao L."/>
            <person name="Wei J.T."/>
            <person name="Ye R.Z."/>
            <person name="Que T.C."/>
            <person name="Du C.H."/>
            <person name="Zhou Y.H."/>
            <person name="Cheng J.X."/>
            <person name="Dai P.F."/>
            <person name="Guo W.B."/>
            <person name="Han X.H."/>
            <person name="Huang E.J."/>
            <person name="Li L.F."/>
            <person name="Wei W."/>
            <person name="Gao Y.C."/>
            <person name="Liu J.Z."/>
            <person name="Shao H.Z."/>
            <person name="Wang X."/>
            <person name="Wang C.C."/>
            <person name="Yang T.C."/>
            <person name="Huo Q.B."/>
            <person name="Li W."/>
            <person name="Chen H.Y."/>
            <person name="Chen S.E."/>
            <person name="Zhou L.G."/>
            <person name="Ni X.B."/>
            <person name="Tian J.H."/>
            <person name="Sheng Y."/>
            <person name="Liu T."/>
            <person name="Pan Y.S."/>
            <person name="Xia L.Y."/>
            <person name="Li J."/>
            <person name="Zhao F."/>
            <person name="Cao W.C."/>
        </authorList>
    </citation>
    <scope>NUCLEOTIDE SEQUENCE</scope>
    <source>
        <strain evidence="2">Rmic-2018</strain>
    </source>
</reference>
<evidence type="ECO:0000313" key="2">
    <source>
        <dbReference type="EMBL" id="KAH7932240.1"/>
    </source>
</evidence>
<comment type="caution">
    <text evidence="2">The sequence shown here is derived from an EMBL/GenBank/DDBJ whole genome shotgun (WGS) entry which is preliminary data.</text>
</comment>
<dbReference type="EMBL" id="JABSTU010006805">
    <property type="protein sequence ID" value="KAH7932240.1"/>
    <property type="molecule type" value="Genomic_DNA"/>
</dbReference>
<evidence type="ECO:0000256" key="1">
    <source>
        <dbReference type="SAM" id="MobiDB-lite"/>
    </source>
</evidence>
<dbReference type="AlphaFoldDB" id="A0A9J6CUC8"/>
<sequence length="209" mass="23001">MIPAKAVQYNPTSQFKGTGFHFVQVGPTKTKSSRTGTRQQSGVRATGPICFAARRQLSPYSWGVRFRRAPVLPSFVNAPVSAIDSGHYTGIYYYASIEMRPPLPGFEPAPFGSAYEPPHQTVGDVIVETWLSASRAASTLELALTGERFRSSEQSNERRGQRGPASMGPRHRWALAVIEEAEQRWTAVGERKTTSFMSVAARVLHTGDE</sequence>
<organism evidence="2 3">
    <name type="scientific">Rhipicephalus microplus</name>
    <name type="common">Cattle tick</name>
    <name type="synonym">Boophilus microplus</name>
    <dbReference type="NCBI Taxonomy" id="6941"/>
    <lineage>
        <taxon>Eukaryota</taxon>
        <taxon>Metazoa</taxon>
        <taxon>Ecdysozoa</taxon>
        <taxon>Arthropoda</taxon>
        <taxon>Chelicerata</taxon>
        <taxon>Arachnida</taxon>
        <taxon>Acari</taxon>
        <taxon>Parasitiformes</taxon>
        <taxon>Ixodida</taxon>
        <taxon>Ixodoidea</taxon>
        <taxon>Ixodidae</taxon>
        <taxon>Rhipicephalinae</taxon>
        <taxon>Rhipicephalus</taxon>
        <taxon>Boophilus</taxon>
    </lineage>
</organism>
<feature type="region of interest" description="Disordered" evidence="1">
    <location>
        <begin position="148"/>
        <end position="169"/>
    </location>
</feature>
<protein>
    <submittedName>
        <fullName evidence="2">Uncharacterized protein</fullName>
    </submittedName>
</protein>
<proteinExistence type="predicted"/>
<reference evidence="2" key="2">
    <citation type="submission" date="2021-09" db="EMBL/GenBank/DDBJ databases">
        <authorList>
            <person name="Jia N."/>
            <person name="Wang J."/>
            <person name="Shi W."/>
            <person name="Du L."/>
            <person name="Sun Y."/>
            <person name="Zhan W."/>
            <person name="Jiang J."/>
            <person name="Wang Q."/>
            <person name="Zhang B."/>
            <person name="Ji P."/>
            <person name="Sakyi L.B."/>
            <person name="Cui X."/>
            <person name="Yuan T."/>
            <person name="Jiang B."/>
            <person name="Yang W."/>
            <person name="Lam T.T.-Y."/>
            <person name="Chang Q."/>
            <person name="Ding S."/>
            <person name="Wang X."/>
            <person name="Zhu J."/>
            <person name="Ruan X."/>
            <person name="Zhao L."/>
            <person name="Wei J."/>
            <person name="Que T."/>
            <person name="Du C."/>
            <person name="Cheng J."/>
            <person name="Dai P."/>
            <person name="Han X."/>
            <person name="Huang E."/>
            <person name="Gao Y."/>
            <person name="Liu J."/>
            <person name="Shao H."/>
            <person name="Ye R."/>
            <person name="Li L."/>
            <person name="Wei W."/>
            <person name="Wang X."/>
            <person name="Wang C."/>
            <person name="Huo Q."/>
            <person name="Li W."/>
            <person name="Guo W."/>
            <person name="Chen H."/>
            <person name="Chen S."/>
            <person name="Zhou L."/>
            <person name="Zhou L."/>
            <person name="Ni X."/>
            <person name="Tian J."/>
            <person name="Zhou Y."/>
            <person name="Sheng Y."/>
            <person name="Liu T."/>
            <person name="Pan Y."/>
            <person name="Xia L."/>
            <person name="Li J."/>
            <person name="Zhao F."/>
            <person name="Cao W."/>
        </authorList>
    </citation>
    <scope>NUCLEOTIDE SEQUENCE</scope>
    <source>
        <strain evidence="2">Rmic-2018</strain>
        <tissue evidence="2">Larvae</tissue>
    </source>
</reference>